<organism evidence="3 4">
    <name type="scientific">Meloidogyne javanica</name>
    <name type="common">Root-knot nematode worm</name>
    <dbReference type="NCBI Taxonomy" id="6303"/>
    <lineage>
        <taxon>Eukaryota</taxon>
        <taxon>Metazoa</taxon>
        <taxon>Ecdysozoa</taxon>
        <taxon>Nematoda</taxon>
        <taxon>Chromadorea</taxon>
        <taxon>Rhabditida</taxon>
        <taxon>Tylenchina</taxon>
        <taxon>Tylenchomorpha</taxon>
        <taxon>Tylenchoidea</taxon>
        <taxon>Meloidogynidae</taxon>
        <taxon>Meloidogyninae</taxon>
        <taxon>Meloidogyne</taxon>
        <taxon>Meloidogyne incognita group</taxon>
    </lineage>
</organism>
<feature type="region of interest" description="Disordered" evidence="1">
    <location>
        <begin position="104"/>
        <end position="129"/>
    </location>
</feature>
<dbReference type="AlphaFoldDB" id="A0A915LJ51"/>
<feature type="region of interest" description="Disordered" evidence="1">
    <location>
        <begin position="39"/>
        <end position="79"/>
    </location>
</feature>
<dbReference type="InterPro" id="IPR016197">
    <property type="entry name" value="Chromo-like_dom_sf"/>
</dbReference>
<proteinExistence type="predicted"/>
<feature type="domain" description="Chromo" evidence="2">
    <location>
        <begin position="177"/>
        <end position="236"/>
    </location>
</feature>
<dbReference type="Proteomes" id="UP000887561">
    <property type="component" value="Unplaced"/>
</dbReference>
<dbReference type="SUPFAM" id="SSF54160">
    <property type="entry name" value="Chromo domain-like"/>
    <property type="match status" value="1"/>
</dbReference>
<dbReference type="Gene3D" id="2.40.50.40">
    <property type="match status" value="1"/>
</dbReference>
<reference evidence="4" key="1">
    <citation type="submission" date="2022-11" db="UniProtKB">
        <authorList>
            <consortium name="WormBaseParasite"/>
        </authorList>
    </citation>
    <scope>IDENTIFICATION</scope>
</reference>
<feature type="compositionally biased region" description="Polar residues" evidence="1">
    <location>
        <begin position="115"/>
        <end position="129"/>
    </location>
</feature>
<accession>A0A915LJ51</accession>
<keyword evidence="3" id="KW-1185">Reference proteome</keyword>
<evidence type="ECO:0000313" key="4">
    <source>
        <dbReference type="WBParaSite" id="scaffold11772_cov151.g15869"/>
    </source>
</evidence>
<dbReference type="InterPro" id="IPR000953">
    <property type="entry name" value="Chromo/chromo_shadow_dom"/>
</dbReference>
<feature type="region of interest" description="Disordered" evidence="1">
    <location>
        <begin position="1"/>
        <end position="20"/>
    </location>
</feature>
<dbReference type="PROSITE" id="PS50013">
    <property type="entry name" value="CHROMO_2"/>
    <property type="match status" value="1"/>
</dbReference>
<evidence type="ECO:0000256" key="1">
    <source>
        <dbReference type="SAM" id="MobiDB-lite"/>
    </source>
</evidence>
<protein>
    <submittedName>
        <fullName evidence="4">Chromo domain-containing protein</fullName>
    </submittedName>
</protein>
<name>A0A915LJ51_MELJA</name>
<feature type="compositionally biased region" description="Basic and acidic residues" evidence="1">
    <location>
        <begin position="43"/>
        <end position="57"/>
    </location>
</feature>
<evidence type="ECO:0000313" key="3">
    <source>
        <dbReference type="Proteomes" id="UP000887561"/>
    </source>
</evidence>
<evidence type="ECO:0000259" key="2">
    <source>
        <dbReference type="PROSITE" id="PS50013"/>
    </source>
</evidence>
<dbReference type="WBParaSite" id="scaffold11772_cov151.g15869">
    <property type="protein sequence ID" value="scaffold11772_cov151.g15869"/>
    <property type="gene ID" value="scaffold11772_cov151.g15869"/>
</dbReference>
<sequence length="259" mass="29484">MDYSDSCADPSSEDDGFRYTDPISTSKVIRVEDLSSEDSEVYDEVKLKSSEIKDSRSRSNSTPENNIEEEEENSPTILRPFLPRAAKDLTNAIKLTYATPQFQNQRSIGHRIRSDSGQSSRTYSRSRSPINSRKCCNIIGTYHEPSECPILLEKHSQPNEEGVPILPISVINGQVHWEIEKILDSKLNEDGEVTELLVKWAYFTTPTWHSIDAIADSPQTLTEYFFEEGVKKTLETICNVSRYEKLCGISNDFVWNKTM</sequence>